<dbReference type="GO" id="GO:0003824">
    <property type="term" value="F:catalytic activity"/>
    <property type="evidence" value="ECO:0007669"/>
    <property type="project" value="UniProtKB-ARBA"/>
</dbReference>
<organism evidence="1">
    <name type="scientific">freshwater metagenome</name>
    <dbReference type="NCBI Taxonomy" id="449393"/>
    <lineage>
        <taxon>unclassified sequences</taxon>
        <taxon>metagenomes</taxon>
        <taxon>ecological metagenomes</taxon>
    </lineage>
</organism>
<evidence type="ECO:0000313" key="3">
    <source>
        <dbReference type="EMBL" id="CAB5055350.1"/>
    </source>
</evidence>
<evidence type="ECO:0000313" key="2">
    <source>
        <dbReference type="EMBL" id="CAB4755479.1"/>
    </source>
</evidence>
<proteinExistence type="predicted"/>
<dbReference type="CDD" id="cd06558">
    <property type="entry name" value="crotonase-like"/>
    <property type="match status" value="1"/>
</dbReference>
<dbReference type="Pfam" id="PF00378">
    <property type="entry name" value="ECH_1"/>
    <property type="match status" value="1"/>
</dbReference>
<gene>
    <name evidence="1" type="ORF">UFOPK2602_02207</name>
    <name evidence="2" type="ORF">UFOPK2806_01284</name>
    <name evidence="3" type="ORF">UFOPK4306_00409</name>
</gene>
<protein>
    <submittedName>
        <fullName evidence="1">Unannotated protein</fullName>
    </submittedName>
</protein>
<dbReference type="Gene3D" id="3.90.226.10">
    <property type="entry name" value="2-enoyl-CoA Hydratase, Chain A, domain 1"/>
    <property type="match status" value="1"/>
</dbReference>
<dbReference type="AlphaFoldDB" id="A0A6J6S1S3"/>
<dbReference type="GO" id="GO:0006635">
    <property type="term" value="P:fatty acid beta-oxidation"/>
    <property type="evidence" value="ECO:0007669"/>
    <property type="project" value="TreeGrafter"/>
</dbReference>
<dbReference type="EMBL" id="CAFBQP010000011">
    <property type="protein sequence ID" value="CAB5055350.1"/>
    <property type="molecule type" value="Genomic_DNA"/>
</dbReference>
<evidence type="ECO:0000313" key="1">
    <source>
        <dbReference type="EMBL" id="CAB4728652.1"/>
    </source>
</evidence>
<dbReference type="PANTHER" id="PTHR11941:SF54">
    <property type="entry name" value="ENOYL-COA HYDRATASE, MITOCHONDRIAL"/>
    <property type="match status" value="1"/>
</dbReference>
<dbReference type="InterPro" id="IPR001753">
    <property type="entry name" value="Enoyl-CoA_hydra/iso"/>
</dbReference>
<dbReference type="EMBL" id="CAEZXX010000213">
    <property type="protein sequence ID" value="CAB4728652.1"/>
    <property type="molecule type" value="Genomic_DNA"/>
</dbReference>
<reference evidence="1" key="1">
    <citation type="submission" date="2020-05" db="EMBL/GenBank/DDBJ databases">
        <authorList>
            <person name="Chiriac C."/>
            <person name="Salcher M."/>
            <person name="Ghai R."/>
            <person name="Kavagutti S V."/>
        </authorList>
    </citation>
    <scope>NUCLEOTIDE SEQUENCE</scope>
</reference>
<name>A0A6J6S1S3_9ZZZZ</name>
<dbReference type="InterPro" id="IPR029045">
    <property type="entry name" value="ClpP/crotonase-like_dom_sf"/>
</dbReference>
<sequence length="269" mass="28388">MGELVSLQRPREGVALITMTNPAIINFGSWKAIGELSAALKEAREGGARVAVLASGVPGHWFEHAWLTDLINTMTGQPTTGEGGAWFECLNELNQTDLVTIAAVSGDTNGGGCELGWACDLRIAEEQALFGQPEVGIGVGTGIGGTSRLRHLIGRTATAEMVLLGFPITAQRLYELGGVNRVVPTGKAVEVALEWASIMADRPPAALQGIKRMLTEGDNILKIADSVMNDQMIFQSFSGSPAAIETMAAAQARFDKGETPRTVYGGPHS</sequence>
<dbReference type="PANTHER" id="PTHR11941">
    <property type="entry name" value="ENOYL-COA HYDRATASE-RELATED"/>
    <property type="match status" value="1"/>
</dbReference>
<dbReference type="EMBL" id="CAEZYY010000015">
    <property type="protein sequence ID" value="CAB4755479.1"/>
    <property type="molecule type" value="Genomic_DNA"/>
</dbReference>
<accession>A0A6J6S1S3</accession>
<dbReference type="SUPFAM" id="SSF52096">
    <property type="entry name" value="ClpP/crotonase"/>
    <property type="match status" value="1"/>
</dbReference>